<keyword evidence="1" id="KW-0472">Membrane</keyword>
<keyword evidence="1" id="KW-0812">Transmembrane</keyword>
<protein>
    <recommendedName>
        <fullName evidence="4">Lipoprotein</fullName>
    </recommendedName>
</protein>
<dbReference type="PROSITE" id="PS51257">
    <property type="entry name" value="PROKAR_LIPOPROTEIN"/>
    <property type="match status" value="1"/>
</dbReference>
<name>A8ZK35_ACAM1</name>
<evidence type="ECO:0000313" key="3">
    <source>
        <dbReference type="Proteomes" id="UP000000268"/>
    </source>
</evidence>
<dbReference type="EMBL" id="CP000838">
    <property type="protein sequence ID" value="ABW31535.1"/>
    <property type="molecule type" value="Genomic_DNA"/>
</dbReference>
<dbReference type="RefSeq" id="WP_012166538.1">
    <property type="nucleotide sequence ID" value="NC_009926.1"/>
</dbReference>
<keyword evidence="1" id="KW-1133">Transmembrane helix</keyword>
<gene>
    <name evidence="2" type="ordered locus">AM1_A0026</name>
</gene>
<evidence type="ECO:0008006" key="4">
    <source>
        <dbReference type="Google" id="ProtNLM"/>
    </source>
</evidence>
<evidence type="ECO:0000256" key="1">
    <source>
        <dbReference type="SAM" id="Phobius"/>
    </source>
</evidence>
<feature type="transmembrane region" description="Helical" evidence="1">
    <location>
        <begin position="17"/>
        <end position="38"/>
    </location>
</feature>
<dbReference type="HOGENOM" id="CLU_1159111_0_0_3"/>
<proteinExistence type="predicted"/>
<accession>A8ZK35</accession>
<sequence>MLKLQYPSETHKKQPPYVLYAILGVFTLNFFSSCGAFLSSSRSAQLASDQSTIYVQTQDDETVQAEKVDPLHREDALLRTYAYELVKVGWTWNGGSPPKKHNDHIYPGELFAVAQSIDPLLRDGWLEIEHQKYEKAQQPIQEYLSGQWQSVVEIKRDTDIHLTQIKPGQWQIHVISIRTHRSKDGKSFPEKLNKKLVVEAVIPTEGEAQRLFGDSYSQLNHLITKYQRHGLMITSMEDF</sequence>
<organism evidence="2 3">
    <name type="scientific">Acaryochloris marina (strain MBIC 11017)</name>
    <dbReference type="NCBI Taxonomy" id="329726"/>
    <lineage>
        <taxon>Bacteria</taxon>
        <taxon>Bacillati</taxon>
        <taxon>Cyanobacteriota</taxon>
        <taxon>Cyanophyceae</taxon>
        <taxon>Acaryochloridales</taxon>
        <taxon>Acaryochloridaceae</taxon>
        <taxon>Acaryochloris</taxon>
    </lineage>
</organism>
<geneLocation type="plasmid" evidence="2 3">
    <name>pREB1</name>
</geneLocation>
<dbReference type="Proteomes" id="UP000000268">
    <property type="component" value="Plasmid pREB1"/>
</dbReference>
<keyword evidence="2" id="KW-0614">Plasmid</keyword>
<dbReference type="OrthoDB" id="575232at2"/>
<dbReference type="AlphaFoldDB" id="A8ZK35"/>
<evidence type="ECO:0000313" key="2">
    <source>
        <dbReference type="EMBL" id="ABW31535.1"/>
    </source>
</evidence>
<dbReference type="KEGG" id="amr:AM1_A0026"/>
<keyword evidence="3" id="KW-1185">Reference proteome</keyword>
<reference evidence="2 3" key="1">
    <citation type="journal article" date="2008" name="Proc. Natl. Acad. Sci. U.S.A.">
        <title>Niche adaptation and genome expansion in the chlorophyll d-producing cyanobacterium Acaryochloris marina.</title>
        <authorList>
            <person name="Swingley W.D."/>
            <person name="Chen M."/>
            <person name="Cheung P.C."/>
            <person name="Conrad A.L."/>
            <person name="Dejesa L.C."/>
            <person name="Hao J."/>
            <person name="Honchak B.M."/>
            <person name="Karbach L.E."/>
            <person name="Kurdoglu A."/>
            <person name="Lahiri S."/>
            <person name="Mastrian S.D."/>
            <person name="Miyashita H."/>
            <person name="Page L."/>
            <person name="Ramakrishna P."/>
            <person name="Satoh S."/>
            <person name="Sattley W.M."/>
            <person name="Shimada Y."/>
            <person name="Taylor H.L."/>
            <person name="Tomo T."/>
            <person name="Tsuchiya T."/>
            <person name="Wang Z.T."/>
            <person name="Raymond J."/>
            <person name="Mimuro M."/>
            <person name="Blankenship R.E."/>
            <person name="Touchman J.W."/>
        </authorList>
    </citation>
    <scope>NUCLEOTIDE SEQUENCE [LARGE SCALE GENOMIC DNA]</scope>
    <source>
        <strain evidence="3">MBIC 11017</strain>
        <plasmid evidence="3">Plasmid pREB1</plasmid>
    </source>
</reference>